<evidence type="ECO:0000313" key="4">
    <source>
        <dbReference type="Proteomes" id="UP000600214"/>
    </source>
</evidence>
<dbReference type="Proteomes" id="UP000600214">
    <property type="component" value="Unassembled WGS sequence"/>
</dbReference>
<feature type="chain" id="PRO_5047245747" description="Endonuclease/exonuclease/phosphatase domain-containing protein" evidence="1">
    <location>
        <begin position="26"/>
        <end position="260"/>
    </location>
</feature>
<dbReference type="PANTHER" id="PTHR14859:SF15">
    <property type="entry name" value="ENDONUCLEASE_EXONUCLEASE_PHOSPHATASE DOMAIN-CONTAINING PROTEIN"/>
    <property type="match status" value="1"/>
</dbReference>
<organism evidence="3 4">
    <name type="scientific">Dyadobacter endophyticus</name>
    <dbReference type="NCBI Taxonomy" id="1749036"/>
    <lineage>
        <taxon>Bacteria</taxon>
        <taxon>Pseudomonadati</taxon>
        <taxon>Bacteroidota</taxon>
        <taxon>Cytophagia</taxon>
        <taxon>Cytophagales</taxon>
        <taxon>Spirosomataceae</taxon>
        <taxon>Dyadobacter</taxon>
    </lineage>
</organism>
<evidence type="ECO:0000259" key="2">
    <source>
        <dbReference type="Pfam" id="PF03372"/>
    </source>
</evidence>
<dbReference type="RefSeq" id="WP_229222188.1">
    <property type="nucleotide sequence ID" value="NZ_BMIA01000002.1"/>
</dbReference>
<evidence type="ECO:0000313" key="3">
    <source>
        <dbReference type="EMBL" id="GGH34235.1"/>
    </source>
</evidence>
<feature type="domain" description="Endonuclease/exonuclease/phosphatase" evidence="2">
    <location>
        <begin position="31"/>
        <end position="250"/>
    </location>
</feature>
<reference evidence="4" key="1">
    <citation type="journal article" date="2019" name="Int. J. Syst. Evol. Microbiol.">
        <title>The Global Catalogue of Microorganisms (GCM) 10K type strain sequencing project: providing services to taxonomists for standard genome sequencing and annotation.</title>
        <authorList>
            <consortium name="The Broad Institute Genomics Platform"/>
            <consortium name="The Broad Institute Genome Sequencing Center for Infectious Disease"/>
            <person name="Wu L."/>
            <person name="Ma J."/>
        </authorList>
    </citation>
    <scope>NUCLEOTIDE SEQUENCE [LARGE SCALE GENOMIC DNA]</scope>
    <source>
        <strain evidence="4">CGMCC 1.15288</strain>
    </source>
</reference>
<name>A0ABQ1YQY3_9BACT</name>
<protein>
    <recommendedName>
        <fullName evidence="2">Endonuclease/exonuclease/phosphatase domain-containing protein</fullName>
    </recommendedName>
</protein>
<evidence type="ECO:0000256" key="1">
    <source>
        <dbReference type="SAM" id="SignalP"/>
    </source>
</evidence>
<proteinExistence type="predicted"/>
<dbReference type="Pfam" id="PF03372">
    <property type="entry name" value="Exo_endo_phos"/>
    <property type="match status" value="1"/>
</dbReference>
<dbReference type="EMBL" id="BMIA01000002">
    <property type="protein sequence ID" value="GGH34235.1"/>
    <property type="molecule type" value="Genomic_DNA"/>
</dbReference>
<keyword evidence="4" id="KW-1185">Reference proteome</keyword>
<comment type="caution">
    <text evidence="3">The sequence shown here is derived from an EMBL/GenBank/DDBJ whole genome shotgun (WGS) entry which is preliminary data.</text>
</comment>
<feature type="signal peptide" evidence="1">
    <location>
        <begin position="1"/>
        <end position="25"/>
    </location>
</feature>
<dbReference type="Gene3D" id="3.60.10.10">
    <property type="entry name" value="Endonuclease/exonuclease/phosphatase"/>
    <property type="match status" value="1"/>
</dbReference>
<dbReference type="InterPro" id="IPR051916">
    <property type="entry name" value="GPI-anchor_lipid_remodeler"/>
</dbReference>
<dbReference type="PANTHER" id="PTHR14859">
    <property type="entry name" value="CALCOFLUOR WHITE HYPERSENSITIVE PROTEIN PRECURSOR"/>
    <property type="match status" value="1"/>
</dbReference>
<accession>A0ABQ1YQY3</accession>
<dbReference type="InterPro" id="IPR005135">
    <property type="entry name" value="Endo/exonuclease/phosphatase"/>
</dbReference>
<sequence length="260" mass="29627">MSRLLYALSILILSFALLSSQPRQAVEVKLMSFNIRHGLNVDDESNLRDILRIIKENDPDLVALQAVDSLTDKGKVQFQLRQIAAQTGMYYSYAVADTSENGTQGVGILSNWPFEKTQIISLPRTPGSDPKVLQCGLIRLSRSVTFRFCNSRLEYASVMDRALQAAYINQMLVNSVQPVLLGMDMGARPNEQPYFSFRKKWQDAAHGSQMQTWNEGLPGDRLDYIFALLNNRVRIKNYKVIRNYPDVSDHYPIQATIEFW</sequence>
<keyword evidence="1" id="KW-0732">Signal</keyword>
<gene>
    <name evidence="3" type="ORF">GCM10007423_25000</name>
</gene>
<dbReference type="SUPFAM" id="SSF56219">
    <property type="entry name" value="DNase I-like"/>
    <property type="match status" value="1"/>
</dbReference>
<dbReference type="InterPro" id="IPR036691">
    <property type="entry name" value="Endo/exonu/phosph_ase_sf"/>
</dbReference>